<dbReference type="GO" id="GO:0051301">
    <property type="term" value="P:cell division"/>
    <property type="evidence" value="ECO:0007669"/>
    <property type="project" value="UniProtKB-KW"/>
</dbReference>
<dbReference type="NCBIfam" id="TIGR00281">
    <property type="entry name" value="SMC-Scp complex subunit ScpB"/>
    <property type="match status" value="1"/>
</dbReference>
<sequence length="213" mass="23255">MRGKHLLTSDNSNILAMVEAMLFAAGEPVEAAKLAEIADVDLETMTKVLDHYGAMLDENGRGICLVRMNGKYQLCTRELYQDEVRRLLEVRKNTPLSQAAFEVLAIVAYNQPVTKAFVEQVRGVDCSGSVSGLVQKGLIEEKGRLDLPGRPLVYGTTDRFLRCFSLQSLDDLPPLPNETDESGQTTFFEQTQNAPDDGASDTAPAADAAGEED</sequence>
<evidence type="ECO:0000313" key="7">
    <source>
        <dbReference type="Proteomes" id="UP000824125"/>
    </source>
</evidence>
<protein>
    <submittedName>
        <fullName evidence="6">SMC-Scp complex subunit ScpB</fullName>
    </submittedName>
</protein>
<reference evidence="6" key="2">
    <citation type="journal article" date="2021" name="PeerJ">
        <title>Extensive microbial diversity within the chicken gut microbiome revealed by metagenomics and culture.</title>
        <authorList>
            <person name="Gilroy R."/>
            <person name="Ravi A."/>
            <person name="Getino M."/>
            <person name="Pursley I."/>
            <person name="Horton D.L."/>
            <person name="Alikhan N.F."/>
            <person name="Baker D."/>
            <person name="Gharbi K."/>
            <person name="Hall N."/>
            <person name="Watson M."/>
            <person name="Adriaenssens E.M."/>
            <person name="Foster-Nyarko E."/>
            <person name="Jarju S."/>
            <person name="Secka A."/>
            <person name="Antonio M."/>
            <person name="Oren A."/>
            <person name="Chaudhuri R.R."/>
            <person name="La Ragione R."/>
            <person name="Hildebrand F."/>
            <person name="Pallen M.J."/>
        </authorList>
    </citation>
    <scope>NUCLEOTIDE SEQUENCE</scope>
    <source>
        <strain evidence="6">CHK176-6737</strain>
    </source>
</reference>
<feature type="region of interest" description="Disordered" evidence="5">
    <location>
        <begin position="172"/>
        <end position="213"/>
    </location>
</feature>
<evidence type="ECO:0000256" key="5">
    <source>
        <dbReference type="SAM" id="MobiDB-lite"/>
    </source>
</evidence>
<evidence type="ECO:0000313" key="6">
    <source>
        <dbReference type="EMBL" id="HIU69154.1"/>
    </source>
</evidence>
<dbReference type="Pfam" id="PF04079">
    <property type="entry name" value="SMC_ScpB"/>
    <property type="match status" value="1"/>
</dbReference>
<evidence type="ECO:0000256" key="2">
    <source>
        <dbReference type="ARBA" id="ARBA00022618"/>
    </source>
</evidence>
<feature type="compositionally biased region" description="Polar residues" evidence="5">
    <location>
        <begin position="182"/>
        <end position="193"/>
    </location>
</feature>
<dbReference type="SUPFAM" id="SSF46785">
    <property type="entry name" value="Winged helix' DNA-binding domain"/>
    <property type="match status" value="2"/>
</dbReference>
<dbReference type="InterPro" id="IPR036390">
    <property type="entry name" value="WH_DNA-bd_sf"/>
</dbReference>
<comment type="caution">
    <text evidence="6">The sequence shown here is derived from an EMBL/GenBank/DDBJ whole genome shotgun (WGS) entry which is preliminary data.</text>
</comment>
<gene>
    <name evidence="6" type="primary">scpB</name>
    <name evidence="6" type="ORF">IAD23_04275</name>
</gene>
<feature type="compositionally biased region" description="Low complexity" evidence="5">
    <location>
        <begin position="194"/>
        <end position="213"/>
    </location>
</feature>
<dbReference type="Proteomes" id="UP000824125">
    <property type="component" value="Unassembled WGS sequence"/>
</dbReference>
<accession>A0A9D1SNI1</accession>
<dbReference type="InterPro" id="IPR036388">
    <property type="entry name" value="WH-like_DNA-bd_sf"/>
</dbReference>
<dbReference type="AlphaFoldDB" id="A0A9D1SNI1"/>
<dbReference type="EMBL" id="DVNM01000022">
    <property type="protein sequence ID" value="HIU69154.1"/>
    <property type="molecule type" value="Genomic_DNA"/>
</dbReference>
<dbReference type="PANTHER" id="PTHR34298:SF2">
    <property type="entry name" value="SEGREGATION AND CONDENSATION PROTEIN B"/>
    <property type="match status" value="1"/>
</dbReference>
<evidence type="ECO:0000256" key="3">
    <source>
        <dbReference type="ARBA" id="ARBA00022829"/>
    </source>
</evidence>
<proteinExistence type="predicted"/>
<evidence type="ECO:0000256" key="4">
    <source>
        <dbReference type="ARBA" id="ARBA00023306"/>
    </source>
</evidence>
<keyword evidence="3" id="KW-0159">Chromosome partition</keyword>
<keyword evidence="1" id="KW-0963">Cytoplasm</keyword>
<dbReference type="GO" id="GO:0051304">
    <property type="term" value="P:chromosome separation"/>
    <property type="evidence" value="ECO:0007669"/>
    <property type="project" value="InterPro"/>
</dbReference>
<keyword evidence="2" id="KW-0132">Cell division</keyword>
<name>A0A9D1SNI1_9FIRM</name>
<dbReference type="PANTHER" id="PTHR34298">
    <property type="entry name" value="SEGREGATION AND CONDENSATION PROTEIN B"/>
    <property type="match status" value="1"/>
</dbReference>
<reference evidence="6" key="1">
    <citation type="submission" date="2020-10" db="EMBL/GenBank/DDBJ databases">
        <authorList>
            <person name="Gilroy R."/>
        </authorList>
    </citation>
    <scope>NUCLEOTIDE SEQUENCE</scope>
    <source>
        <strain evidence="6">CHK176-6737</strain>
    </source>
</reference>
<dbReference type="InterPro" id="IPR005234">
    <property type="entry name" value="ScpB_csome_segregation"/>
</dbReference>
<dbReference type="Gene3D" id="1.10.10.10">
    <property type="entry name" value="Winged helix-like DNA-binding domain superfamily/Winged helix DNA-binding domain"/>
    <property type="match status" value="2"/>
</dbReference>
<keyword evidence="4" id="KW-0131">Cell cycle</keyword>
<dbReference type="PIRSF" id="PIRSF019345">
    <property type="entry name" value="ScpB"/>
    <property type="match status" value="1"/>
</dbReference>
<evidence type="ECO:0000256" key="1">
    <source>
        <dbReference type="ARBA" id="ARBA00022490"/>
    </source>
</evidence>
<organism evidence="6 7">
    <name type="scientific">Candidatus Scybalenecus merdavium</name>
    <dbReference type="NCBI Taxonomy" id="2840939"/>
    <lineage>
        <taxon>Bacteria</taxon>
        <taxon>Bacillati</taxon>
        <taxon>Bacillota</taxon>
        <taxon>Clostridia</taxon>
        <taxon>Eubacteriales</taxon>
        <taxon>Oscillospiraceae</taxon>
        <taxon>Oscillospiraceae incertae sedis</taxon>
        <taxon>Candidatus Scybalenecus</taxon>
    </lineage>
</organism>